<dbReference type="InterPro" id="IPR036852">
    <property type="entry name" value="Peptidase_S8/S53_dom_sf"/>
</dbReference>
<dbReference type="OrthoDB" id="409122at2759"/>
<name>A0A5C3Q3A8_9AGAR</name>
<keyword evidence="2" id="KW-1185">Reference proteome</keyword>
<dbReference type="PANTHER" id="PTHR14218:SF19">
    <property type="entry name" value="SERINE PROTEASE AORO, PUTATIVE (AFU_ORTHOLOGUE AFUA_6G10250)-RELATED"/>
    <property type="match status" value="1"/>
</dbReference>
<gene>
    <name evidence="1" type="ORF">BDV98DRAFT_577409</name>
</gene>
<dbReference type="GO" id="GO:0004252">
    <property type="term" value="F:serine-type endopeptidase activity"/>
    <property type="evidence" value="ECO:0007669"/>
    <property type="project" value="InterPro"/>
</dbReference>
<dbReference type="PANTHER" id="PTHR14218">
    <property type="entry name" value="PROTEASE S8 TRIPEPTIDYL PEPTIDASE I CLN2"/>
    <property type="match status" value="1"/>
</dbReference>
<dbReference type="GO" id="GO:0008240">
    <property type="term" value="F:tripeptidyl-peptidase activity"/>
    <property type="evidence" value="ECO:0007669"/>
    <property type="project" value="TreeGrafter"/>
</dbReference>
<evidence type="ECO:0000313" key="2">
    <source>
        <dbReference type="Proteomes" id="UP000305067"/>
    </source>
</evidence>
<reference evidence="1 2" key="1">
    <citation type="journal article" date="2019" name="Nat. Ecol. Evol.">
        <title>Megaphylogeny resolves global patterns of mushroom evolution.</title>
        <authorList>
            <person name="Varga T."/>
            <person name="Krizsan K."/>
            <person name="Foldi C."/>
            <person name="Dima B."/>
            <person name="Sanchez-Garcia M."/>
            <person name="Sanchez-Ramirez S."/>
            <person name="Szollosi G.J."/>
            <person name="Szarkandi J.G."/>
            <person name="Papp V."/>
            <person name="Albert L."/>
            <person name="Andreopoulos W."/>
            <person name="Angelini C."/>
            <person name="Antonin V."/>
            <person name="Barry K.W."/>
            <person name="Bougher N.L."/>
            <person name="Buchanan P."/>
            <person name="Buyck B."/>
            <person name="Bense V."/>
            <person name="Catcheside P."/>
            <person name="Chovatia M."/>
            <person name="Cooper J."/>
            <person name="Damon W."/>
            <person name="Desjardin D."/>
            <person name="Finy P."/>
            <person name="Geml J."/>
            <person name="Haridas S."/>
            <person name="Hughes K."/>
            <person name="Justo A."/>
            <person name="Karasinski D."/>
            <person name="Kautmanova I."/>
            <person name="Kiss B."/>
            <person name="Kocsube S."/>
            <person name="Kotiranta H."/>
            <person name="LaButti K.M."/>
            <person name="Lechner B.E."/>
            <person name="Liimatainen K."/>
            <person name="Lipzen A."/>
            <person name="Lukacs Z."/>
            <person name="Mihaltcheva S."/>
            <person name="Morgado L.N."/>
            <person name="Niskanen T."/>
            <person name="Noordeloos M.E."/>
            <person name="Ohm R.A."/>
            <person name="Ortiz-Santana B."/>
            <person name="Ovrebo C."/>
            <person name="Racz N."/>
            <person name="Riley R."/>
            <person name="Savchenko A."/>
            <person name="Shiryaev A."/>
            <person name="Soop K."/>
            <person name="Spirin V."/>
            <person name="Szebenyi C."/>
            <person name="Tomsovsky M."/>
            <person name="Tulloss R.E."/>
            <person name="Uehling J."/>
            <person name="Grigoriev I.V."/>
            <person name="Vagvolgyi C."/>
            <person name="Papp T."/>
            <person name="Martin F.M."/>
            <person name="Miettinen O."/>
            <person name="Hibbett D.S."/>
            <person name="Nagy L.G."/>
        </authorList>
    </citation>
    <scope>NUCLEOTIDE SEQUENCE [LARGE SCALE GENOMIC DNA]</scope>
    <source>
        <strain evidence="1 2">CBS 309.79</strain>
    </source>
</reference>
<dbReference type="STRING" id="1884261.A0A5C3Q3A8"/>
<accession>A0A5C3Q3A8</accession>
<protein>
    <submittedName>
        <fullName evidence="1">Uncharacterized protein</fullName>
    </submittedName>
</protein>
<dbReference type="GO" id="GO:0006508">
    <property type="term" value="P:proteolysis"/>
    <property type="evidence" value="ECO:0007669"/>
    <property type="project" value="InterPro"/>
</dbReference>
<sequence length="62" mass="6688">MGFLNLWIYANKEVFNDLAIGSNPGCFTDGFSAGNGWDPVSGVGSLMFARLREAAGLVWCWG</sequence>
<proteinExistence type="predicted"/>
<dbReference type="AlphaFoldDB" id="A0A5C3Q3A8"/>
<dbReference type="SUPFAM" id="SSF52743">
    <property type="entry name" value="Subtilisin-like"/>
    <property type="match status" value="1"/>
</dbReference>
<organism evidence="1 2">
    <name type="scientific">Pterulicium gracile</name>
    <dbReference type="NCBI Taxonomy" id="1884261"/>
    <lineage>
        <taxon>Eukaryota</taxon>
        <taxon>Fungi</taxon>
        <taxon>Dikarya</taxon>
        <taxon>Basidiomycota</taxon>
        <taxon>Agaricomycotina</taxon>
        <taxon>Agaricomycetes</taxon>
        <taxon>Agaricomycetidae</taxon>
        <taxon>Agaricales</taxon>
        <taxon>Pleurotineae</taxon>
        <taxon>Pterulaceae</taxon>
        <taxon>Pterulicium</taxon>
    </lineage>
</organism>
<dbReference type="Proteomes" id="UP000305067">
    <property type="component" value="Unassembled WGS sequence"/>
</dbReference>
<dbReference type="InterPro" id="IPR050819">
    <property type="entry name" value="Tripeptidyl-peptidase_I"/>
</dbReference>
<evidence type="ECO:0000313" key="1">
    <source>
        <dbReference type="EMBL" id="TFK95637.1"/>
    </source>
</evidence>
<dbReference type="EMBL" id="ML178878">
    <property type="protein sequence ID" value="TFK95637.1"/>
    <property type="molecule type" value="Genomic_DNA"/>
</dbReference>
<dbReference type="Gene3D" id="3.40.50.200">
    <property type="entry name" value="Peptidase S8/S53 domain"/>
    <property type="match status" value="1"/>
</dbReference>